<dbReference type="InterPro" id="IPR029500">
    <property type="entry name" value="QueF"/>
</dbReference>
<feature type="active site" description="Thioimide intermediate" evidence="5">
    <location>
        <position position="182"/>
    </location>
</feature>
<keyword evidence="4 5" id="KW-0560">Oxidoreductase</keyword>
<feature type="active site" description="Proton donor" evidence="5">
    <location>
        <position position="189"/>
    </location>
</feature>
<dbReference type="AlphaFoldDB" id="A0A091B5G3"/>
<dbReference type="RefSeq" id="WP_043803588.1">
    <property type="nucleotide sequence ID" value="NZ_AVCH01000165.1"/>
</dbReference>
<feature type="binding site" evidence="5">
    <location>
        <begin position="81"/>
        <end position="83"/>
    </location>
    <ligand>
        <name>substrate</name>
    </ligand>
</feature>
<feature type="binding site" evidence="5">
    <location>
        <begin position="250"/>
        <end position="251"/>
    </location>
    <ligand>
        <name>NADPH</name>
        <dbReference type="ChEBI" id="CHEBI:57783"/>
    </ligand>
</feature>
<dbReference type="Pfam" id="PF14489">
    <property type="entry name" value="QueF"/>
    <property type="match status" value="1"/>
</dbReference>
<dbReference type="SUPFAM" id="SSF55620">
    <property type="entry name" value="Tetrahydrobiopterin biosynthesis enzymes-like"/>
    <property type="match status" value="1"/>
</dbReference>
<protein>
    <recommendedName>
        <fullName evidence="5">NADPH-dependent 7-cyano-7-deazaguanine reductase</fullName>
        <ecNumber evidence="5">1.7.1.13</ecNumber>
    </recommendedName>
    <alternativeName>
        <fullName evidence="5">7-cyano-7-carbaguanine reductase</fullName>
    </alternativeName>
    <alternativeName>
        <fullName evidence="5">NADPH-dependent nitrile oxidoreductase</fullName>
    </alternativeName>
    <alternativeName>
        <fullName evidence="5">PreQ(0) reductase</fullName>
    </alternativeName>
</protein>
<evidence type="ECO:0000256" key="5">
    <source>
        <dbReference type="HAMAP-Rule" id="MF_00817"/>
    </source>
</evidence>
<evidence type="ECO:0000313" key="7">
    <source>
        <dbReference type="EMBL" id="KFN46767.1"/>
    </source>
</evidence>
<keyword evidence="8" id="KW-1185">Reference proteome</keyword>
<dbReference type="eggNOG" id="COG0780">
    <property type="taxonomic scope" value="Bacteria"/>
</dbReference>
<organism evidence="7 8">
    <name type="scientific">Arenimonas malthae CC-JY-1</name>
    <dbReference type="NCBI Taxonomy" id="1384054"/>
    <lineage>
        <taxon>Bacteria</taxon>
        <taxon>Pseudomonadati</taxon>
        <taxon>Pseudomonadota</taxon>
        <taxon>Gammaproteobacteria</taxon>
        <taxon>Lysobacterales</taxon>
        <taxon>Lysobacteraceae</taxon>
        <taxon>Arenimonas</taxon>
    </lineage>
</organism>
<dbReference type="GO" id="GO:0033739">
    <property type="term" value="F:preQ1 synthase activity"/>
    <property type="evidence" value="ECO:0007669"/>
    <property type="project" value="UniProtKB-UniRule"/>
</dbReference>
<evidence type="ECO:0000256" key="4">
    <source>
        <dbReference type="ARBA" id="ARBA00023002"/>
    </source>
</evidence>
<evidence type="ECO:0000256" key="3">
    <source>
        <dbReference type="ARBA" id="ARBA00022857"/>
    </source>
</evidence>
<evidence type="ECO:0000256" key="2">
    <source>
        <dbReference type="ARBA" id="ARBA00022785"/>
    </source>
</evidence>
<evidence type="ECO:0000256" key="1">
    <source>
        <dbReference type="ARBA" id="ARBA00022490"/>
    </source>
</evidence>
<comment type="catalytic activity">
    <reaction evidence="5">
        <text>7-aminomethyl-7-carbaguanine + 2 NADP(+) = 7-cyano-7-carbaguanine + 2 NADPH + 3 H(+)</text>
        <dbReference type="Rhea" id="RHEA:13409"/>
        <dbReference type="ChEBI" id="CHEBI:15378"/>
        <dbReference type="ChEBI" id="CHEBI:45075"/>
        <dbReference type="ChEBI" id="CHEBI:57783"/>
        <dbReference type="ChEBI" id="CHEBI:58349"/>
        <dbReference type="ChEBI" id="CHEBI:58703"/>
        <dbReference type="EC" id="1.7.1.13"/>
    </reaction>
</comment>
<keyword evidence="1 5" id="KW-0963">Cytoplasm</keyword>
<dbReference type="EC" id="1.7.1.13" evidence="5"/>
<feature type="binding site" evidence="5">
    <location>
        <begin position="221"/>
        <end position="222"/>
    </location>
    <ligand>
        <name>substrate</name>
    </ligand>
</feature>
<comment type="subcellular location">
    <subcellularLocation>
        <location evidence="5">Cytoplasm</location>
    </subcellularLocation>
</comment>
<keyword evidence="3 5" id="KW-0521">NADP</keyword>
<dbReference type="PANTHER" id="PTHR34354">
    <property type="entry name" value="NADPH-DEPENDENT 7-CYANO-7-DEAZAGUANINE REDUCTASE"/>
    <property type="match status" value="1"/>
</dbReference>
<dbReference type="UniPathway" id="UPA00392"/>
<proteinExistence type="inferred from homology"/>
<comment type="caution">
    <text evidence="7">The sequence shown here is derived from an EMBL/GenBank/DDBJ whole genome shotgun (WGS) entry which is preliminary data.</text>
</comment>
<dbReference type="GO" id="GO:0005737">
    <property type="term" value="C:cytoplasm"/>
    <property type="evidence" value="ECO:0007669"/>
    <property type="project" value="UniProtKB-SubCell"/>
</dbReference>
<comment type="subunit">
    <text evidence="5">Homodimer.</text>
</comment>
<dbReference type="InterPro" id="IPR043133">
    <property type="entry name" value="GTP-CH-I_C/QueF"/>
</dbReference>
<feature type="binding site" evidence="5">
    <location>
        <begin position="83"/>
        <end position="84"/>
    </location>
    <ligand>
        <name>NADPH</name>
        <dbReference type="ChEBI" id="CHEBI:57783"/>
    </ligand>
</feature>
<dbReference type="EMBL" id="AVCH01000165">
    <property type="protein sequence ID" value="KFN46767.1"/>
    <property type="molecule type" value="Genomic_DNA"/>
</dbReference>
<dbReference type="OrthoDB" id="9789995at2"/>
<dbReference type="PANTHER" id="PTHR34354:SF1">
    <property type="entry name" value="NADPH-DEPENDENT 7-CYANO-7-DEAZAGUANINE REDUCTASE"/>
    <property type="match status" value="1"/>
</dbReference>
<comment type="function">
    <text evidence="5">Catalyzes the NADPH-dependent reduction of 7-cyano-7-deazaguanine (preQ0) to 7-aminomethyl-7-deazaguanine (preQ1).</text>
</comment>
<comment type="pathway">
    <text evidence="5">tRNA modification; tRNA-queuosine biosynthesis.</text>
</comment>
<dbReference type="eggNOG" id="COG2904">
    <property type="taxonomic scope" value="Bacteria"/>
</dbReference>
<sequence>MTSPESSLLGKPVSYNADYDPNLLFPIPRAGQREALGIGDELPFVGVDFWNAYELSWLDNRGKPRVALAELRVPAASPNLIESKSLKLYLGSCAMARFADADTLRAQLVADLSAAAGAPVSVVLTPAGSSNAALIENLEGDSIDDLPVEISHYGPPKPEFLSSDPELKADEVLVSHLLKSNCPVTGQPDWASVQIRYAGPRIARDGLLRYLVSYRQHSDFHESCVERIFMDILRQCSPTRLAVYARYTRRGGLDINPFRATPGLPLPGNPRTNRQ</sequence>
<dbReference type="PATRIC" id="fig|1384054.3.peg.1721"/>
<accession>A0A091B5G3</accession>
<dbReference type="Pfam" id="PF14819">
    <property type="entry name" value="QueF_N"/>
    <property type="match status" value="1"/>
</dbReference>
<dbReference type="InterPro" id="IPR029139">
    <property type="entry name" value="QueF_N"/>
</dbReference>
<dbReference type="InterPro" id="IPR016428">
    <property type="entry name" value="QueF_type2"/>
</dbReference>
<dbReference type="Gene3D" id="3.30.1130.10">
    <property type="match status" value="2"/>
</dbReference>
<gene>
    <name evidence="5" type="primary">queF</name>
    <name evidence="7" type="ORF">N790_08295</name>
</gene>
<dbReference type="PIRSF" id="PIRSF004750">
    <property type="entry name" value="Nitrile_oxidored_YqcD_prd"/>
    <property type="match status" value="1"/>
</dbReference>
<reference evidence="7 8" key="1">
    <citation type="submission" date="2013-09" db="EMBL/GenBank/DDBJ databases">
        <title>Genome sequencing of Arenimonas malthae.</title>
        <authorList>
            <person name="Chen F."/>
            <person name="Wang G."/>
        </authorList>
    </citation>
    <scope>NUCLEOTIDE SEQUENCE [LARGE SCALE GENOMIC DNA]</scope>
    <source>
        <strain evidence="7 8">CC-JY-1</strain>
    </source>
</reference>
<comment type="similarity">
    <text evidence="5">Belongs to the GTP cyclohydrolase I family. QueF type 2 subfamily.</text>
</comment>
<dbReference type="NCBIfam" id="TIGR03138">
    <property type="entry name" value="QueF"/>
    <property type="match status" value="1"/>
</dbReference>
<feature type="domain" description="NADPH-dependent 7-cyano-7-deazaguanine reductase N-terminal" evidence="6">
    <location>
        <begin position="15"/>
        <end position="123"/>
    </location>
</feature>
<dbReference type="HAMAP" id="MF_00817">
    <property type="entry name" value="QueF_type2"/>
    <property type="match status" value="1"/>
</dbReference>
<dbReference type="GO" id="GO:0008616">
    <property type="term" value="P:tRNA queuosine(34) biosynthetic process"/>
    <property type="evidence" value="ECO:0007669"/>
    <property type="project" value="UniProtKB-UniRule"/>
</dbReference>
<dbReference type="Proteomes" id="UP000029392">
    <property type="component" value="Unassembled WGS sequence"/>
</dbReference>
<keyword evidence="2 5" id="KW-0671">Queuosine biosynthesis</keyword>
<evidence type="ECO:0000313" key="8">
    <source>
        <dbReference type="Proteomes" id="UP000029392"/>
    </source>
</evidence>
<dbReference type="STRING" id="1384054.N790_08295"/>
<dbReference type="InterPro" id="IPR050084">
    <property type="entry name" value="NADPH_dep_7-cyano-7-deazaG_red"/>
</dbReference>
<evidence type="ECO:0000259" key="6">
    <source>
        <dbReference type="Pfam" id="PF14819"/>
    </source>
</evidence>
<name>A0A091B5G3_9GAMM</name>